<dbReference type="Proteomes" id="UP001153620">
    <property type="component" value="Chromosome 2"/>
</dbReference>
<keyword evidence="1 3" id="KW-0547">Nucleotide-binding</keyword>
<evidence type="ECO:0000256" key="4">
    <source>
        <dbReference type="PIRSR" id="PIRSR606689-2"/>
    </source>
</evidence>
<sequence length="169" mass="19454">MYHLISGLWNECVKINEYNVLILGLDNAGKSTFLESIKKRFSKGYRGGQRDLQHLWKKYYDGVHGIIYVIDSSDRVRIQESKELFVNMLKNEKTNRIPLVIVANKQDIEESIRIKEIMMEFDDYSLVGSRDCRTIAVSGLTGDGIDDAIKWLSESVKRHSVVKPAMNKK</sequence>
<evidence type="ECO:0000256" key="3">
    <source>
        <dbReference type="PIRSR" id="PIRSR606689-1"/>
    </source>
</evidence>
<keyword evidence="4" id="KW-0479">Metal-binding</keyword>
<dbReference type="SMART" id="SM00178">
    <property type="entry name" value="SAR"/>
    <property type="match status" value="1"/>
</dbReference>
<dbReference type="GO" id="GO:0005794">
    <property type="term" value="C:Golgi apparatus"/>
    <property type="evidence" value="ECO:0007669"/>
    <property type="project" value="TreeGrafter"/>
</dbReference>
<protein>
    <submittedName>
        <fullName evidence="5">Uncharacterized protein</fullName>
    </submittedName>
</protein>
<dbReference type="Gene3D" id="3.40.50.300">
    <property type="entry name" value="P-loop containing nucleotide triphosphate hydrolases"/>
    <property type="match status" value="2"/>
</dbReference>
<dbReference type="SUPFAM" id="SSF52540">
    <property type="entry name" value="P-loop containing nucleoside triphosphate hydrolases"/>
    <property type="match status" value="1"/>
</dbReference>
<dbReference type="PANTHER" id="PTHR45909:SF1">
    <property type="entry name" value="ADP-RIBOSYLATION FACTOR-RELATED PROTEIN 1"/>
    <property type="match status" value="1"/>
</dbReference>
<feature type="binding site" evidence="3">
    <location>
        <begin position="104"/>
        <end position="107"/>
    </location>
    <ligand>
        <name>GTP</name>
        <dbReference type="ChEBI" id="CHEBI:37565"/>
    </ligand>
</feature>
<evidence type="ECO:0000256" key="1">
    <source>
        <dbReference type="ARBA" id="ARBA00022741"/>
    </source>
</evidence>
<feature type="binding site" evidence="3">
    <location>
        <begin position="24"/>
        <end position="31"/>
    </location>
    <ligand>
        <name>GTP</name>
        <dbReference type="ChEBI" id="CHEBI:37565"/>
    </ligand>
</feature>
<dbReference type="GO" id="GO:0006886">
    <property type="term" value="P:intracellular protein transport"/>
    <property type="evidence" value="ECO:0007669"/>
    <property type="project" value="TreeGrafter"/>
</dbReference>
<dbReference type="GO" id="GO:0046872">
    <property type="term" value="F:metal ion binding"/>
    <property type="evidence" value="ECO:0007669"/>
    <property type="project" value="UniProtKB-KW"/>
</dbReference>
<evidence type="ECO:0000313" key="6">
    <source>
        <dbReference type="Proteomes" id="UP001153620"/>
    </source>
</evidence>
<keyword evidence="2 3" id="KW-0342">GTP-binding</keyword>
<dbReference type="AlphaFoldDB" id="A0A9N9WT12"/>
<dbReference type="GO" id="GO:0034067">
    <property type="term" value="P:protein localization to Golgi apparatus"/>
    <property type="evidence" value="ECO:0007669"/>
    <property type="project" value="TreeGrafter"/>
</dbReference>
<dbReference type="GO" id="GO:0043001">
    <property type="term" value="P:Golgi to plasma membrane protein transport"/>
    <property type="evidence" value="ECO:0007669"/>
    <property type="project" value="TreeGrafter"/>
</dbReference>
<feature type="binding site" evidence="4">
    <location>
        <position position="31"/>
    </location>
    <ligand>
        <name>Mg(2+)</name>
        <dbReference type="ChEBI" id="CHEBI:18420"/>
    </ligand>
</feature>
<dbReference type="GO" id="GO:0005525">
    <property type="term" value="F:GTP binding"/>
    <property type="evidence" value="ECO:0007669"/>
    <property type="project" value="UniProtKB-KW"/>
</dbReference>
<dbReference type="EMBL" id="OU895878">
    <property type="protein sequence ID" value="CAG9804789.1"/>
    <property type="molecule type" value="Genomic_DNA"/>
</dbReference>
<gene>
    <name evidence="5" type="ORF">CHIRRI_LOCUS7668</name>
</gene>
<keyword evidence="6" id="KW-1185">Reference proteome</keyword>
<accession>A0A9N9WT12</accession>
<organism evidence="5 6">
    <name type="scientific">Chironomus riparius</name>
    <dbReference type="NCBI Taxonomy" id="315576"/>
    <lineage>
        <taxon>Eukaryota</taxon>
        <taxon>Metazoa</taxon>
        <taxon>Ecdysozoa</taxon>
        <taxon>Arthropoda</taxon>
        <taxon>Hexapoda</taxon>
        <taxon>Insecta</taxon>
        <taxon>Pterygota</taxon>
        <taxon>Neoptera</taxon>
        <taxon>Endopterygota</taxon>
        <taxon>Diptera</taxon>
        <taxon>Nematocera</taxon>
        <taxon>Chironomoidea</taxon>
        <taxon>Chironomidae</taxon>
        <taxon>Chironominae</taxon>
        <taxon>Chironomus</taxon>
    </lineage>
</organism>
<dbReference type="Pfam" id="PF00025">
    <property type="entry name" value="Arf"/>
    <property type="match status" value="1"/>
</dbReference>
<evidence type="ECO:0000256" key="2">
    <source>
        <dbReference type="ARBA" id="ARBA00023134"/>
    </source>
</evidence>
<feature type="binding site" evidence="3">
    <location>
        <position position="48"/>
    </location>
    <ligand>
        <name>GTP</name>
        <dbReference type="ChEBI" id="CHEBI:37565"/>
    </ligand>
</feature>
<name>A0A9N9WT12_9DIPT</name>
<dbReference type="InterPro" id="IPR024156">
    <property type="entry name" value="Small_GTPase_ARF"/>
</dbReference>
<proteinExistence type="predicted"/>
<reference evidence="5" key="1">
    <citation type="submission" date="2022-01" db="EMBL/GenBank/DDBJ databases">
        <authorList>
            <person name="King R."/>
        </authorList>
    </citation>
    <scope>NUCLEOTIDE SEQUENCE</scope>
</reference>
<keyword evidence="4" id="KW-0460">Magnesium</keyword>
<dbReference type="InterPro" id="IPR006689">
    <property type="entry name" value="Small_GTPase_ARF/SAR"/>
</dbReference>
<dbReference type="SMART" id="SM00177">
    <property type="entry name" value="ARF"/>
    <property type="match status" value="1"/>
</dbReference>
<evidence type="ECO:0000313" key="5">
    <source>
        <dbReference type="EMBL" id="CAG9804789.1"/>
    </source>
</evidence>
<reference evidence="5" key="2">
    <citation type="submission" date="2022-10" db="EMBL/GenBank/DDBJ databases">
        <authorList>
            <consortium name="ENA_rothamsted_submissions"/>
            <consortium name="culmorum"/>
            <person name="King R."/>
        </authorList>
    </citation>
    <scope>NUCLEOTIDE SEQUENCE</scope>
</reference>
<dbReference type="InterPro" id="IPR027417">
    <property type="entry name" value="P-loop_NTPase"/>
</dbReference>
<dbReference type="PROSITE" id="PS51417">
    <property type="entry name" value="ARF"/>
    <property type="match status" value="1"/>
</dbReference>
<dbReference type="GO" id="GO:0003924">
    <property type="term" value="F:GTPase activity"/>
    <property type="evidence" value="ECO:0007669"/>
    <property type="project" value="InterPro"/>
</dbReference>
<dbReference type="OrthoDB" id="414781at2759"/>
<dbReference type="PANTHER" id="PTHR45909">
    <property type="entry name" value="ADP-RIBOSYLATION FACTOR-RELATED PROTEIN 1"/>
    <property type="match status" value="1"/>
</dbReference>